<evidence type="ECO:0000313" key="1">
    <source>
        <dbReference type="EMBL" id="GIO31793.1"/>
    </source>
</evidence>
<sequence length="124" mass="14487">MDRIYRPLQEYADQGISEILKSEDRDLLLQLPLSVGEYHSNWKFSQDICVKLSKHEDPAIRANAILGLAYIARTKGKLEKRVVKPIILKELRENKEYEGRVNDSIDDINLFMKWKIGKNSRDKN</sequence>
<dbReference type="EMBL" id="BORQ01000003">
    <property type="protein sequence ID" value="GIO31793.1"/>
    <property type="molecule type" value="Genomic_DNA"/>
</dbReference>
<organism evidence="1 2">
    <name type="scientific">Paenibacillus albilobatus</name>
    <dbReference type="NCBI Taxonomy" id="2716884"/>
    <lineage>
        <taxon>Bacteria</taxon>
        <taxon>Bacillati</taxon>
        <taxon>Bacillota</taxon>
        <taxon>Bacilli</taxon>
        <taxon>Bacillales</taxon>
        <taxon>Paenibacillaceae</taxon>
        <taxon>Paenibacillus</taxon>
    </lineage>
</organism>
<reference evidence="1" key="1">
    <citation type="submission" date="2021-03" db="EMBL/GenBank/DDBJ databases">
        <title>Antimicrobial resistance genes in bacteria isolated from Japanese honey, and their potential for conferring macrolide and lincosamide resistance in the American foulbrood pathogen Paenibacillus larvae.</title>
        <authorList>
            <person name="Okamoto M."/>
            <person name="Kumagai M."/>
            <person name="Kanamori H."/>
            <person name="Takamatsu D."/>
        </authorList>
    </citation>
    <scope>NUCLEOTIDE SEQUENCE</scope>
    <source>
        <strain evidence="1">J2TS6</strain>
    </source>
</reference>
<dbReference type="RefSeq" id="WP_160042688.1">
    <property type="nucleotide sequence ID" value="NZ_BORQ01000003.1"/>
</dbReference>
<proteinExistence type="predicted"/>
<name>A0A919XI37_9BACL</name>
<gene>
    <name evidence="1" type="ORF">J2TS6_29340</name>
</gene>
<dbReference type="AlphaFoldDB" id="A0A919XI37"/>
<evidence type="ECO:0000313" key="2">
    <source>
        <dbReference type="Proteomes" id="UP000679779"/>
    </source>
</evidence>
<dbReference type="InterPro" id="IPR049796">
    <property type="entry name" value="CdiI_Ct-like"/>
</dbReference>
<accession>A0A919XI37</accession>
<comment type="caution">
    <text evidence="1">The sequence shown here is derived from an EMBL/GenBank/DDBJ whole genome shotgun (WGS) entry which is preliminary data.</text>
</comment>
<keyword evidence="2" id="KW-1185">Reference proteome</keyword>
<dbReference type="Proteomes" id="UP000679779">
    <property type="component" value="Unassembled WGS sequence"/>
</dbReference>
<dbReference type="CDD" id="cd20694">
    <property type="entry name" value="CdiI_Ct-like"/>
    <property type="match status" value="1"/>
</dbReference>
<protein>
    <submittedName>
        <fullName evidence="1">Uncharacterized protein</fullName>
    </submittedName>
</protein>